<proteinExistence type="predicted"/>
<keyword evidence="3" id="KW-1185">Reference proteome</keyword>
<accession>A0A2M8QZD4</accession>
<feature type="domain" description="NACHT" evidence="1">
    <location>
        <begin position="181"/>
        <end position="353"/>
    </location>
</feature>
<dbReference type="Proteomes" id="UP000231194">
    <property type="component" value="Unassembled WGS sequence"/>
</dbReference>
<protein>
    <recommendedName>
        <fullName evidence="1">NACHT domain-containing protein</fullName>
    </recommendedName>
</protein>
<dbReference type="InterPro" id="IPR007111">
    <property type="entry name" value="NACHT_NTPase"/>
</dbReference>
<evidence type="ECO:0000259" key="1">
    <source>
        <dbReference type="Pfam" id="PF05729"/>
    </source>
</evidence>
<dbReference type="EMBL" id="PGVG01000046">
    <property type="protein sequence ID" value="PJG50929.1"/>
    <property type="molecule type" value="Genomic_DNA"/>
</dbReference>
<gene>
    <name evidence="2" type="ORF">CVM73_33695</name>
</gene>
<reference evidence="2 3" key="1">
    <citation type="submission" date="2017-11" db="EMBL/GenBank/DDBJ databases">
        <title>Bradyrhizobium forestalis sp. nov., an efficient nitrogen-fixing bacterium isolated from nodules of forest legume species in the Amazon.</title>
        <authorList>
            <person name="Costa E.M."/>
            <person name="Guimaraes A."/>
            <person name="Carvalho T.S."/>
            <person name="Rodrigues T.L."/>
            <person name="Ribeiro P.R.A."/>
            <person name="Lebbe L."/>
            <person name="Willems A."/>
            <person name="Moreira F.M.S."/>
        </authorList>
    </citation>
    <scope>NUCLEOTIDE SEQUENCE [LARGE SCALE GENOMIC DNA]</scope>
    <source>
        <strain evidence="2 3">INPA54B</strain>
    </source>
</reference>
<evidence type="ECO:0000313" key="2">
    <source>
        <dbReference type="EMBL" id="PJG50929.1"/>
    </source>
</evidence>
<dbReference type="Gene3D" id="3.40.50.300">
    <property type="entry name" value="P-loop containing nucleotide triphosphate hydrolases"/>
    <property type="match status" value="1"/>
</dbReference>
<dbReference type="Pfam" id="PF05729">
    <property type="entry name" value="NACHT"/>
    <property type="match status" value="1"/>
</dbReference>
<name>A0A2M8QZD4_9BRAD</name>
<evidence type="ECO:0000313" key="3">
    <source>
        <dbReference type="Proteomes" id="UP000231194"/>
    </source>
</evidence>
<dbReference type="RefSeq" id="WP_100236055.1">
    <property type="nucleotide sequence ID" value="NZ_PGVG01000046.1"/>
</dbReference>
<sequence length="778" mass="86898">MVDAGRGFEHLVLEFCKKNWQNVQENRSFDGREVDIMVDSGSEHLVIECTIDRSKKKAENDIGKIRDLRRPIFGDAPTKPIKGFFITPTDPSPEVHRVAEQNGSWITACSLPAFINQYNCSSTYLIERSKRPFGSVRNPTDDSLEVSRNQFVSVPLRVAGTEQELSLDRLIEDLVQKKRSRIVVTGDFGVGKSMTFRELFFRLQEKFNNGEITRFPLYINLADSALDDHDDAVDLIERHAKWVGLRGERDKLVHAWASDGCVVILDGFDELIRTGFTRLTTSSKDIRFASSHIIRAFIQDSPPQTPIFISGRESYFATFDEMKDSLGASLFSHVSLHDLNENEVKALFRKILPKARDPIILEWLPQRPLLLSYIYFQLRDHESDLDGILSPPSPGEGWNSLLDKLSKRETKVARGAEPAQIRRLVERVALHARTNIADVGRVTSLHVAQAFREVFQMEPDLSVQQVLMRLPGLTAGRSNEERSFIDQAFFEAAQGGSIVEAVAILSSRDKQYIRSEPVRPLLESLLNTRSAISDLTVDVVISALKATNQLGALGIALLEASTDHTLSRGNLLADLLLCAMREPDVCLRSDLRSVHVRSALLPAIEIEAATASRLRLHFEDCVIEQLDLSADFSALKTVQFGNSRIGLLYCSSAIAEHLEGLGIRSDKIATLEIADGTNADVLGMAIPDHFKVLKICLRKLFRQPGSGRKRAAFFRGIGKLDPSLVEKCLINLAKHKVTYTSGREKSDGSIVHPNRAHTKRANFLIDTLAAPDDVLLDF</sequence>
<dbReference type="SUPFAM" id="SSF52540">
    <property type="entry name" value="P-loop containing nucleoside triphosphate hydrolases"/>
    <property type="match status" value="1"/>
</dbReference>
<organism evidence="2 3">
    <name type="scientific">Bradyrhizobium forestalis</name>
    <dbReference type="NCBI Taxonomy" id="1419263"/>
    <lineage>
        <taxon>Bacteria</taxon>
        <taxon>Pseudomonadati</taxon>
        <taxon>Pseudomonadota</taxon>
        <taxon>Alphaproteobacteria</taxon>
        <taxon>Hyphomicrobiales</taxon>
        <taxon>Nitrobacteraceae</taxon>
        <taxon>Bradyrhizobium</taxon>
    </lineage>
</organism>
<dbReference type="AlphaFoldDB" id="A0A2M8QZD4"/>
<comment type="caution">
    <text evidence="2">The sequence shown here is derived from an EMBL/GenBank/DDBJ whole genome shotgun (WGS) entry which is preliminary data.</text>
</comment>
<dbReference type="InterPro" id="IPR027417">
    <property type="entry name" value="P-loop_NTPase"/>
</dbReference>